<gene>
    <name evidence="1" type="ORF">UFOPK2576_00221</name>
</gene>
<evidence type="ECO:0000313" key="1">
    <source>
        <dbReference type="EMBL" id="CAB4687601.1"/>
    </source>
</evidence>
<proteinExistence type="predicted"/>
<reference evidence="1" key="1">
    <citation type="submission" date="2020-05" db="EMBL/GenBank/DDBJ databases">
        <authorList>
            <person name="Chiriac C."/>
            <person name="Salcher M."/>
            <person name="Ghai R."/>
            <person name="Kavagutti S V."/>
        </authorList>
    </citation>
    <scope>NUCLEOTIDE SEQUENCE</scope>
</reference>
<protein>
    <submittedName>
        <fullName evidence="1">Unannotated protein</fullName>
    </submittedName>
</protein>
<dbReference type="AlphaFoldDB" id="A0A6J6NLM2"/>
<sequence length="112" mass="12069">METSIKITGKSDFSNLRWISVFIGAPPPSAMTPEKSFNNLLTTSTSILRNAVSPSSTKISEIFFCAIFSISLSLSMKGISISLDNDLPMLDLPAPGGPINTILLSITLFLKF</sequence>
<name>A0A6J6NLM2_9ZZZZ</name>
<organism evidence="1">
    <name type="scientific">freshwater metagenome</name>
    <dbReference type="NCBI Taxonomy" id="449393"/>
    <lineage>
        <taxon>unclassified sequences</taxon>
        <taxon>metagenomes</taxon>
        <taxon>ecological metagenomes</taxon>
    </lineage>
</organism>
<dbReference type="EMBL" id="CAEZXQ010000015">
    <property type="protein sequence ID" value="CAB4687601.1"/>
    <property type="molecule type" value="Genomic_DNA"/>
</dbReference>
<accession>A0A6J6NLM2</accession>